<accession>A0A497XXV1</accession>
<reference evidence="2 3" key="1">
    <citation type="submission" date="2018-10" db="EMBL/GenBank/DDBJ databases">
        <title>Genomic Encyclopedia of Archaeal and Bacterial Type Strains, Phase II (KMG-II): from individual species to whole genera.</title>
        <authorList>
            <person name="Goeker M."/>
        </authorList>
    </citation>
    <scope>NUCLEOTIDE SEQUENCE [LARGE SCALE GENOMIC DNA]</scope>
    <source>
        <strain evidence="2 3">DSM 19624</strain>
    </source>
</reference>
<keyword evidence="1" id="KW-0812">Transmembrane</keyword>
<dbReference type="AlphaFoldDB" id="A0A497XXV1"/>
<evidence type="ECO:0000313" key="2">
    <source>
        <dbReference type="EMBL" id="RLJ75022.1"/>
    </source>
</evidence>
<dbReference type="EMBL" id="RCCK01000012">
    <property type="protein sequence ID" value="RLJ75022.1"/>
    <property type="molecule type" value="Genomic_DNA"/>
</dbReference>
<dbReference type="Proteomes" id="UP000273898">
    <property type="component" value="Unassembled WGS sequence"/>
</dbReference>
<proteinExistence type="predicted"/>
<evidence type="ECO:0000256" key="1">
    <source>
        <dbReference type="SAM" id="Phobius"/>
    </source>
</evidence>
<keyword evidence="1" id="KW-1133">Transmembrane helix</keyword>
<comment type="caution">
    <text evidence="2">The sequence shown here is derived from an EMBL/GenBank/DDBJ whole genome shotgun (WGS) entry which is preliminary data.</text>
</comment>
<organism evidence="2 3">
    <name type="scientific">Pedobacter alluvionis</name>
    <dbReference type="NCBI Taxonomy" id="475253"/>
    <lineage>
        <taxon>Bacteria</taxon>
        <taxon>Pseudomonadati</taxon>
        <taxon>Bacteroidota</taxon>
        <taxon>Sphingobacteriia</taxon>
        <taxon>Sphingobacteriales</taxon>
        <taxon>Sphingobacteriaceae</taxon>
        <taxon>Pedobacter</taxon>
    </lineage>
</organism>
<evidence type="ECO:0000313" key="3">
    <source>
        <dbReference type="Proteomes" id="UP000273898"/>
    </source>
</evidence>
<gene>
    <name evidence="2" type="ORF">BCL90_3368</name>
</gene>
<keyword evidence="1" id="KW-0472">Membrane</keyword>
<feature type="transmembrane region" description="Helical" evidence="1">
    <location>
        <begin position="25"/>
        <end position="44"/>
    </location>
</feature>
<sequence>MTEYKEFQDNSLYLKDDFKQKASNLVLFADIFIFYMTVTVLAIFETDFRPDLSLGKIMNERLRVAAADLQDIHLQHLQAIGQRSDDLVVYISYNPKYKIRWRVVNDVPEDVENFVAQTCGNLGYIHWKTASVNVFKGSE</sequence>
<dbReference type="RefSeq" id="WP_244095096.1">
    <property type="nucleotide sequence ID" value="NZ_RCCK01000012.1"/>
</dbReference>
<protein>
    <submittedName>
        <fullName evidence="2">Uncharacterized protein</fullName>
    </submittedName>
</protein>
<name>A0A497XXV1_9SPHI</name>